<dbReference type="EMBL" id="BAAABZ010000049">
    <property type="protein sequence ID" value="GAA0543899.1"/>
    <property type="molecule type" value="Genomic_DNA"/>
</dbReference>
<gene>
    <name evidence="2" type="ORF">GCM10010390_52510</name>
</gene>
<sequence length="108" mass="12003">MEADGGNGGGRIRREGGDRGRSERGDGSLRRVRDRGRRREEGEPEHAVIFAHCTVRVEWFSVRTGRVGPVVRERTPGGTEVVGQPPGLLVSDARTEPGDWFRTVRRLV</sequence>
<protein>
    <submittedName>
        <fullName evidence="2">Uncharacterized protein</fullName>
    </submittedName>
</protein>
<evidence type="ECO:0000256" key="1">
    <source>
        <dbReference type="SAM" id="MobiDB-lite"/>
    </source>
</evidence>
<reference evidence="3" key="1">
    <citation type="journal article" date="2019" name="Int. J. Syst. Evol. Microbiol.">
        <title>The Global Catalogue of Microorganisms (GCM) 10K type strain sequencing project: providing services to taxonomists for standard genome sequencing and annotation.</title>
        <authorList>
            <consortium name="The Broad Institute Genomics Platform"/>
            <consortium name="The Broad Institute Genome Sequencing Center for Infectious Disease"/>
            <person name="Wu L."/>
            <person name="Ma J."/>
        </authorList>
    </citation>
    <scope>NUCLEOTIDE SEQUENCE [LARGE SCALE GENOMIC DNA]</scope>
    <source>
        <strain evidence="3">JCM 5052</strain>
    </source>
</reference>
<dbReference type="Proteomes" id="UP001501576">
    <property type="component" value="Unassembled WGS sequence"/>
</dbReference>
<feature type="compositionally biased region" description="Gly residues" evidence="1">
    <location>
        <begin position="1"/>
        <end position="10"/>
    </location>
</feature>
<organism evidence="2 3">
    <name type="scientific">Streptomyces mordarskii</name>
    <dbReference type="NCBI Taxonomy" id="1226758"/>
    <lineage>
        <taxon>Bacteria</taxon>
        <taxon>Bacillati</taxon>
        <taxon>Actinomycetota</taxon>
        <taxon>Actinomycetes</taxon>
        <taxon>Kitasatosporales</taxon>
        <taxon>Streptomycetaceae</taxon>
        <taxon>Streptomyces</taxon>
    </lineage>
</organism>
<evidence type="ECO:0000313" key="3">
    <source>
        <dbReference type="Proteomes" id="UP001501576"/>
    </source>
</evidence>
<keyword evidence="3" id="KW-1185">Reference proteome</keyword>
<name>A0ABP3NG36_9ACTN</name>
<feature type="region of interest" description="Disordered" evidence="1">
    <location>
        <begin position="74"/>
        <end position="94"/>
    </location>
</feature>
<comment type="caution">
    <text evidence="2">The sequence shown here is derived from an EMBL/GenBank/DDBJ whole genome shotgun (WGS) entry which is preliminary data.</text>
</comment>
<accession>A0ABP3NG36</accession>
<evidence type="ECO:0000313" key="2">
    <source>
        <dbReference type="EMBL" id="GAA0543899.1"/>
    </source>
</evidence>
<feature type="region of interest" description="Disordered" evidence="1">
    <location>
        <begin position="1"/>
        <end position="45"/>
    </location>
</feature>
<feature type="compositionally biased region" description="Basic and acidic residues" evidence="1">
    <location>
        <begin position="12"/>
        <end position="45"/>
    </location>
</feature>
<proteinExistence type="predicted"/>